<comment type="function">
    <text evidence="2">Functions as a ribosomal silencing factor. Interacts with ribosomal protein uL14 (rplN), blocking formation of intersubunit bridge B8. Prevents association of the 30S and 50S ribosomal subunits and the formation of functional ribosomes, thus repressing translation.</text>
</comment>
<dbReference type="GO" id="GO:0017148">
    <property type="term" value="P:negative regulation of translation"/>
    <property type="evidence" value="ECO:0007669"/>
    <property type="project" value="UniProtKB-UniRule"/>
</dbReference>
<dbReference type="PANTHER" id="PTHR21043:SF0">
    <property type="entry name" value="MITOCHONDRIAL ASSEMBLY OF RIBOSOMAL LARGE SUBUNIT PROTEIN 1"/>
    <property type="match status" value="1"/>
</dbReference>
<dbReference type="NCBIfam" id="TIGR00090">
    <property type="entry name" value="rsfS_iojap_ybeB"/>
    <property type="match status" value="1"/>
</dbReference>
<dbReference type="InterPro" id="IPR043519">
    <property type="entry name" value="NT_sf"/>
</dbReference>
<dbReference type="Proteomes" id="UP000683507">
    <property type="component" value="Chromosome"/>
</dbReference>
<dbReference type="GO" id="GO:0005737">
    <property type="term" value="C:cytoplasm"/>
    <property type="evidence" value="ECO:0007669"/>
    <property type="project" value="UniProtKB-SubCell"/>
</dbReference>
<evidence type="ECO:0000256" key="1">
    <source>
        <dbReference type="ARBA" id="ARBA00010574"/>
    </source>
</evidence>
<gene>
    <name evidence="2 3" type="primary">rsfS</name>
    <name evidence="3" type="ORF">CRYO30217_03108</name>
</gene>
<protein>
    <recommendedName>
        <fullName evidence="2">Ribosomal silencing factor RsfS</fullName>
    </recommendedName>
</protein>
<dbReference type="InterPro" id="IPR004394">
    <property type="entry name" value="Iojap/RsfS/C7orf30"/>
</dbReference>
<comment type="subunit">
    <text evidence="2">Interacts with ribosomal protein uL14 (rplN).</text>
</comment>
<dbReference type="Gene3D" id="3.30.460.10">
    <property type="entry name" value="Beta Polymerase, domain 2"/>
    <property type="match status" value="1"/>
</dbReference>
<keyword evidence="4" id="KW-1185">Reference proteome</keyword>
<comment type="subcellular location">
    <subcellularLocation>
        <location evidence="2">Cytoplasm</location>
    </subcellularLocation>
</comment>
<accession>A0A916JQJ8</accession>
<dbReference type="EMBL" id="OU015584">
    <property type="protein sequence ID" value="CAG5086399.1"/>
    <property type="molecule type" value="Genomic_DNA"/>
</dbReference>
<dbReference type="GO" id="GO:0090071">
    <property type="term" value="P:negative regulation of ribosome biogenesis"/>
    <property type="evidence" value="ECO:0007669"/>
    <property type="project" value="UniProtKB-UniRule"/>
</dbReference>
<dbReference type="Pfam" id="PF02410">
    <property type="entry name" value="RsfS"/>
    <property type="match status" value="1"/>
</dbReference>
<name>A0A916JQJ8_9FLAO</name>
<sequence length="124" mass="13995">MTQEKNAASVLLKETIIEGVTDLKAKDPVCIDLRETDGAVTDFFVICHGDSSTHIDGIANSVTKNVSKKLGQRPWHHEGKQSAEWKLLDYVDVVVHIFNKESRDFYDLEGLWADAPIERIEEVK</sequence>
<dbReference type="KEGG" id="ptan:CRYO30217_03108"/>
<evidence type="ECO:0000256" key="2">
    <source>
        <dbReference type="HAMAP-Rule" id="MF_01477"/>
    </source>
</evidence>
<dbReference type="SUPFAM" id="SSF81301">
    <property type="entry name" value="Nucleotidyltransferase"/>
    <property type="match status" value="1"/>
</dbReference>
<keyword evidence="2" id="KW-0678">Repressor</keyword>
<reference evidence="3" key="1">
    <citation type="submission" date="2021-04" db="EMBL/GenBank/DDBJ databases">
        <authorList>
            <person name="Rodrigo-Torres L."/>
            <person name="Arahal R. D."/>
            <person name="Lucena T."/>
        </authorList>
    </citation>
    <scope>NUCLEOTIDE SEQUENCE</scope>
    <source>
        <strain evidence="3">AS29M-1</strain>
    </source>
</reference>
<dbReference type="RefSeq" id="WP_258543298.1">
    <property type="nucleotide sequence ID" value="NZ_OU015584.1"/>
</dbReference>
<evidence type="ECO:0000313" key="4">
    <source>
        <dbReference type="Proteomes" id="UP000683507"/>
    </source>
</evidence>
<dbReference type="GO" id="GO:0042256">
    <property type="term" value="P:cytosolic ribosome assembly"/>
    <property type="evidence" value="ECO:0007669"/>
    <property type="project" value="UniProtKB-UniRule"/>
</dbReference>
<dbReference type="HAMAP" id="MF_01477">
    <property type="entry name" value="Iojap_RsfS"/>
    <property type="match status" value="1"/>
</dbReference>
<keyword evidence="2" id="KW-0810">Translation regulation</keyword>
<dbReference type="PANTHER" id="PTHR21043">
    <property type="entry name" value="IOJAP SUPERFAMILY ORTHOLOG"/>
    <property type="match status" value="1"/>
</dbReference>
<evidence type="ECO:0000313" key="3">
    <source>
        <dbReference type="EMBL" id="CAG5086399.1"/>
    </source>
</evidence>
<comment type="similarity">
    <text evidence="1 2">Belongs to the Iojap/RsfS family.</text>
</comment>
<dbReference type="GO" id="GO:0043023">
    <property type="term" value="F:ribosomal large subunit binding"/>
    <property type="evidence" value="ECO:0007669"/>
    <property type="project" value="TreeGrafter"/>
</dbReference>
<keyword evidence="2" id="KW-0963">Cytoplasm</keyword>
<proteinExistence type="inferred from homology"/>
<organism evidence="3 4">
    <name type="scientific">Parvicella tangerina</name>
    <dbReference type="NCBI Taxonomy" id="2829795"/>
    <lineage>
        <taxon>Bacteria</taxon>
        <taxon>Pseudomonadati</taxon>
        <taxon>Bacteroidota</taxon>
        <taxon>Flavobacteriia</taxon>
        <taxon>Flavobacteriales</taxon>
        <taxon>Parvicellaceae</taxon>
        <taxon>Parvicella</taxon>
    </lineage>
</organism>
<dbReference type="AlphaFoldDB" id="A0A916JQJ8"/>